<evidence type="ECO:0000313" key="6">
    <source>
        <dbReference type="Proteomes" id="UP000515733"/>
    </source>
</evidence>
<dbReference type="Pfam" id="PF04828">
    <property type="entry name" value="GFA"/>
    <property type="match status" value="1"/>
</dbReference>
<accession>A0A6S6XXU5</accession>
<dbReference type="InterPro" id="IPR011057">
    <property type="entry name" value="Mss4-like_sf"/>
</dbReference>
<name>A0A6S6XXU5_9PROT</name>
<dbReference type="EMBL" id="LR778301">
    <property type="protein sequence ID" value="CAB1367652.1"/>
    <property type="molecule type" value="Genomic_DNA"/>
</dbReference>
<evidence type="ECO:0000256" key="3">
    <source>
        <dbReference type="ARBA" id="ARBA00022833"/>
    </source>
</evidence>
<sequence length="122" mass="13433">MGAAEMTMEKHHGSCHCGAVAFEVVSDFSSPYRCNCSFCIRRGATMQRVPASNFLLLRGEDAVGLYGGRDFAKHYFCKTCGIPCFTRIYRGQESEVAVNVGCVDDVDWQALVPDLFDGAHLL</sequence>
<feature type="domain" description="CENP-V/GFA" evidence="4">
    <location>
        <begin position="11"/>
        <end position="109"/>
    </location>
</feature>
<evidence type="ECO:0000313" key="5">
    <source>
        <dbReference type="EMBL" id="CAB1367652.1"/>
    </source>
</evidence>
<gene>
    <name evidence="5" type="ORF">DENOEST_0487</name>
</gene>
<dbReference type="InterPro" id="IPR052355">
    <property type="entry name" value="CENP-V-like"/>
</dbReference>
<protein>
    <recommendedName>
        <fullName evidence="4">CENP-V/GFA domain-containing protein</fullName>
    </recommendedName>
</protein>
<dbReference type="Gene3D" id="2.170.150.70">
    <property type="match status" value="1"/>
</dbReference>
<reference evidence="5 6" key="1">
    <citation type="submission" date="2020-03" db="EMBL/GenBank/DDBJ databases">
        <authorList>
            <consortium name="Genoscope - CEA"/>
            <person name="William W."/>
        </authorList>
    </citation>
    <scope>NUCLEOTIDE SEQUENCE [LARGE SCALE GENOMIC DNA]</scope>
    <source>
        <strain evidence="6">DSM 16959</strain>
    </source>
</reference>
<organism evidence="5 6">
    <name type="scientific">Denitratisoma oestradiolicum</name>
    <dbReference type="NCBI Taxonomy" id="311182"/>
    <lineage>
        <taxon>Bacteria</taxon>
        <taxon>Pseudomonadati</taxon>
        <taxon>Pseudomonadota</taxon>
        <taxon>Betaproteobacteria</taxon>
        <taxon>Nitrosomonadales</taxon>
        <taxon>Sterolibacteriaceae</taxon>
        <taxon>Denitratisoma</taxon>
    </lineage>
</organism>
<dbReference type="SUPFAM" id="SSF51316">
    <property type="entry name" value="Mss4-like"/>
    <property type="match status" value="1"/>
</dbReference>
<dbReference type="PANTHER" id="PTHR28620:SF1">
    <property type="entry name" value="CENP-V_GFA DOMAIN-CONTAINING PROTEIN"/>
    <property type="match status" value="1"/>
</dbReference>
<evidence type="ECO:0000256" key="2">
    <source>
        <dbReference type="ARBA" id="ARBA00022723"/>
    </source>
</evidence>
<dbReference type="KEGG" id="doe:DENOEST_0487"/>
<dbReference type="PANTHER" id="PTHR28620">
    <property type="entry name" value="CENTROMERE PROTEIN V"/>
    <property type="match status" value="1"/>
</dbReference>
<dbReference type="InterPro" id="IPR006913">
    <property type="entry name" value="CENP-V/GFA"/>
</dbReference>
<evidence type="ECO:0000256" key="1">
    <source>
        <dbReference type="ARBA" id="ARBA00005495"/>
    </source>
</evidence>
<keyword evidence="3" id="KW-0862">Zinc</keyword>
<proteinExistence type="inferred from homology"/>
<keyword evidence="2" id="KW-0479">Metal-binding</keyword>
<dbReference type="Proteomes" id="UP000515733">
    <property type="component" value="Chromosome"/>
</dbReference>
<dbReference type="PROSITE" id="PS51891">
    <property type="entry name" value="CENP_V_GFA"/>
    <property type="match status" value="1"/>
</dbReference>
<comment type="similarity">
    <text evidence="1">Belongs to the Gfa family.</text>
</comment>
<keyword evidence="6" id="KW-1185">Reference proteome</keyword>
<dbReference type="AlphaFoldDB" id="A0A6S6XXU5"/>
<evidence type="ECO:0000259" key="4">
    <source>
        <dbReference type="PROSITE" id="PS51891"/>
    </source>
</evidence>
<dbReference type="GO" id="GO:0046872">
    <property type="term" value="F:metal ion binding"/>
    <property type="evidence" value="ECO:0007669"/>
    <property type="project" value="UniProtKB-KW"/>
</dbReference>
<dbReference type="GO" id="GO:0016846">
    <property type="term" value="F:carbon-sulfur lyase activity"/>
    <property type="evidence" value="ECO:0007669"/>
    <property type="project" value="InterPro"/>
</dbReference>